<dbReference type="Pfam" id="PF07980">
    <property type="entry name" value="SusD_RagB"/>
    <property type="match status" value="1"/>
</dbReference>
<proteinExistence type="inferred from homology"/>
<keyword evidence="3" id="KW-0732">Signal</keyword>
<evidence type="ECO:0000313" key="9">
    <source>
        <dbReference type="EMBL" id="WOF10832.1"/>
    </source>
</evidence>
<dbReference type="RefSeq" id="WP_118302485.1">
    <property type="nucleotide sequence ID" value="NZ_BMPA01000003.1"/>
</dbReference>
<reference evidence="8 10" key="2">
    <citation type="submission" date="2020-03" db="EMBL/GenBank/DDBJ databases">
        <title>Genomic Encyclopedia of Type Strains, Phase IV (KMG-IV): sequencing the most valuable type-strain genomes for metagenomic binning, comparative biology and taxonomic classification.</title>
        <authorList>
            <person name="Goeker M."/>
        </authorList>
    </citation>
    <scope>NUCLEOTIDE SEQUENCE [LARGE SCALE GENOMIC DNA]</scope>
    <source>
        <strain evidence="8 10">DSM 105722</strain>
    </source>
</reference>
<keyword evidence="11" id="KW-1185">Reference proteome</keyword>
<feature type="domain" description="SusD-like N-terminal" evidence="7">
    <location>
        <begin position="104"/>
        <end position="236"/>
    </location>
</feature>
<accession>A0A7X5YA56</accession>
<dbReference type="EMBL" id="JAATLI010000003">
    <property type="protein sequence ID" value="NJC17404.1"/>
    <property type="molecule type" value="Genomic_DNA"/>
</dbReference>
<evidence type="ECO:0000259" key="6">
    <source>
        <dbReference type="Pfam" id="PF07980"/>
    </source>
</evidence>
<keyword evidence="4" id="KW-0472">Membrane</keyword>
<evidence type="ECO:0000256" key="1">
    <source>
        <dbReference type="ARBA" id="ARBA00004442"/>
    </source>
</evidence>
<keyword evidence="5" id="KW-0998">Cell outer membrane</keyword>
<evidence type="ECO:0000256" key="4">
    <source>
        <dbReference type="ARBA" id="ARBA00023136"/>
    </source>
</evidence>
<dbReference type="CDD" id="cd08977">
    <property type="entry name" value="SusD"/>
    <property type="match status" value="1"/>
</dbReference>
<evidence type="ECO:0000313" key="8">
    <source>
        <dbReference type="EMBL" id="NJC17404.1"/>
    </source>
</evidence>
<comment type="subcellular location">
    <subcellularLocation>
        <location evidence="1">Cell outer membrane</location>
    </subcellularLocation>
</comment>
<evidence type="ECO:0000259" key="7">
    <source>
        <dbReference type="Pfam" id="PF14322"/>
    </source>
</evidence>
<dbReference type="InterPro" id="IPR011990">
    <property type="entry name" value="TPR-like_helical_dom_sf"/>
</dbReference>
<dbReference type="InterPro" id="IPR012944">
    <property type="entry name" value="SusD_RagB_dom"/>
</dbReference>
<sequence>MKNYRSIYCLGILLYLLCTSCHDFFKESSQDEIKPSSVEDLRGVMYKEAYPYQLATGTFLMLLTDEVQCNGLSNDTYATVHQNGTPVFTFNPMMFDGIEVFPTDVNSWKTYYEKIKGCNVVIDYVSEISGTEEEKNALVGQALFLRSFYYLKLATIYCQPYNAPGIDVNTTLGVPLILTMELTDDFPRRVSLKALYEQIEKDLLTAATLLEENYTPDNVWRVGNVAAYTLLSRLYLYMGRDEDMDNVIKYADLAIAQGPDLTRLALLDGSGKSVYNSDVSSEVIWIYGVNSFSGGGAFFTTNVTWGYDVPWEVSSDLLRLYDATNDLRYKMYYGTPFGCTYGTKVAYNTSNGSDHGIRIAEAYLNRAEAFIRRSLATGNDGDRVLALNDLNVLRETRYMTGSYVDEQITDANELLEFCLMERRLELSLEEGFRWFDIKRLGLSVTHVYIDTEGVEREYILESNSPLYALPIPYDAIERNYRLEQNPR</sequence>
<dbReference type="Pfam" id="PF14322">
    <property type="entry name" value="SusD-like_3"/>
    <property type="match status" value="1"/>
</dbReference>
<evidence type="ECO:0000313" key="10">
    <source>
        <dbReference type="Proteomes" id="UP000576368"/>
    </source>
</evidence>
<dbReference type="InterPro" id="IPR033985">
    <property type="entry name" value="SusD-like_N"/>
</dbReference>
<dbReference type="AlphaFoldDB" id="A0A7X5YA56"/>
<dbReference type="Gene3D" id="1.25.40.390">
    <property type="match status" value="1"/>
</dbReference>
<dbReference type="Proteomes" id="UP000576368">
    <property type="component" value="Unassembled WGS sequence"/>
</dbReference>
<organism evidence="8 10">
    <name type="scientific">Butyricimonas paravirosa</name>
    <dbReference type="NCBI Taxonomy" id="1472417"/>
    <lineage>
        <taxon>Bacteria</taxon>
        <taxon>Pseudomonadati</taxon>
        <taxon>Bacteroidota</taxon>
        <taxon>Bacteroidia</taxon>
        <taxon>Bacteroidales</taxon>
        <taxon>Odoribacteraceae</taxon>
        <taxon>Butyricimonas</taxon>
    </lineage>
</organism>
<feature type="domain" description="RagB/SusD" evidence="6">
    <location>
        <begin position="350"/>
        <end position="486"/>
    </location>
</feature>
<dbReference type="GeneID" id="86889724"/>
<gene>
    <name evidence="9" type="ORF">F1644_00445</name>
    <name evidence="8" type="ORF">GGR15_001015</name>
</gene>
<protein>
    <submittedName>
        <fullName evidence="9">RagB/SusD family nutrient uptake outer membrane protein</fullName>
    </submittedName>
</protein>
<comment type="similarity">
    <text evidence="2">Belongs to the SusD family.</text>
</comment>
<reference evidence="9 11" key="1">
    <citation type="submission" date="2019-09" db="EMBL/GenBank/DDBJ databases">
        <title>Butyricimonas paravirosa DSM 105722 (=214-4 = JCM 18677 = CCUG 65563).</title>
        <authorList>
            <person name="Le Roy T."/>
            <person name="Cani P.D."/>
        </authorList>
    </citation>
    <scope>NUCLEOTIDE SEQUENCE [LARGE SCALE GENOMIC DNA]</scope>
    <source>
        <strain evidence="9 11">DSM 105722</strain>
    </source>
</reference>
<dbReference type="SUPFAM" id="SSF48452">
    <property type="entry name" value="TPR-like"/>
    <property type="match status" value="1"/>
</dbReference>
<evidence type="ECO:0000256" key="5">
    <source>
        <dbReference type="ARBA" id="ARBA00023237"/>
    </source>
</evidence>
<evidence type="ECO:0000256" key="2">
    <source>
        <dbReference type="ARBA" id="ARBA00006275"/>
    </source>
</evidence>
<name>A0A7X5YA56_9BACT</name>
<evidence type="ECO:0000313" key="11">
    <source>
        <dbReference type="Proteomes" id="UP001302374"/>
    </source>
</evidence>
<dbReference type="EMBL" id="CP043839">
    <property type="protein sequence ID" value="WOF10832.1"/>
    <property type="molecule type" value="Genomic_DNA"/>
</dbReference>
<dbReference type="GO" id="GO:0009279">
    <property type="term" value="C:cell outer membrane"/>
    <property type="evidence" value="ECO:0007669"/>
    <property type="project" value="UniProtKB-SubCell"/>
</dbReference>
<dbReference type="Proteomes" id="UP001302374">
    <property type="component" value="Chromosome"/>
</dbReference>
<evidence type="ECO:0000256" key="3">
    <source>
        <dbReference type="ARBA" id="ARBA00022729"/>
    </source>
</evidence>